<feature type="transmembrane region" description="Helical" evidence="1">
    <location>
        <begin position="77"/>
        <end position="100"/>
    </location>
</feature>
<evidence type="ECO:0000256" key="1">
    <source>
        <dbReference type="SAM" id="Phobius"/>
    </source>
</evidence>
<dbReference type="EMBL" id="CP043641">
    <property type="protein sequence ID" value="QNE35928.1"/>
    <property type="molecule type" value="Genomic_DNA"/>
</dbReference>
<proteinExistence type="predicted"/>
<dbReference type="KEGG" id="lse:F1C12_12855"/>
<keyword evidence="1" id="KW-0812">Transmembrane</keyword>
<dbReference type="AlphaFoldDB" id="A0A7G6YBR3"/>
<evidence type="ECO:0000313" key="3">
    <source>
        <dbReference type="Proteomes" id="UP000515511"/>
    </source>
</evidence>
<evidence type="ECO:0000313" key="2">
    <source>
        <dbReference type="EMBL" id="QNE35928.1"/>
    </source>
</evidence>
<keyword evidence="1" id="KW-1133">Transmembrane helix</keyword>
<dbReference type="RefSeq" id="WP_175339290.1">
    <property type="nucleotide sequence ID" value="NZ_CP043641.1"/>
</dbReference>
<keyword evidence="1" id="KW-0472">Membrane</keyword>
<reference evidence="3" key="1">
    <citation type="submission" date="2019-09" db="EMBL/GenBank/DDBJ databases">
        <title>Antimicrobial potential of Antarctic Bacteria.</title>
        <authorList>
            <person name="Benaud N."/>
            <person name="Edwards R.J."/>
            <person name="Ferrari B.C."/>
        </authorList>
    </citation>
    <scope>NUCLEOTIDE SEQUENCE [LARGE SCALE GENOMIC DNA]</scope>
    <source>
        <strain evidence="3">INR9</strain>
    </source>
</reference>
<name>A0A7G6YBR3_9MICO</name>
<protein>
    <submittedName>
        <fullName evidence="2">Uncharacterized protein</fullName>
    </submittedName>
</protein>
<accession>A0A7G6YBR3</accession>
<organism evidence="2 3">
    <name type="scientific">Leifsonia shinshuensis</name>
    <dbReference type="NCBI Taxonomy" id="150026"/>
    <lineage>
        <taxon>Bacteria</taxon>
        <taxon>Bacillati</taxon>
        <taxon>Actinomycetota</taxon>
        <taxon>Actinomycetes</taxon>
        <taxon>Micrococcales</taxon>
        <taxon>Microbacteriaceae</taxon>
        <taxon>Leifsonia</taxon>
    </lineage>
</organism>
<dbReference type="Proteomes" id="UP000515511">
    <property type="component" value="Chromosome"/>
</dbReference>
<feature type="transmembrane region" description="Helical" evidence="1">
    <location>
        <begin position="12"/>
        <end position="32"/>
    </location>
</feature>
<sequence>MGALNRGGIRRWVVLAVASLTVVFALLLAHMFEAAHPADEGAGPAASAIVDDAVSSVGDAAAASVISSENGIPHDQMLVLGCVLGLAAAALALALFVSLLRRDYRLTLSLVVRRLGATLTLERPLAPSLESLAISRT</sequence>
<gene>
    <name evidence="2" type="ORF">F1C12_12855</name>
</gene>